<sequence>MPAAGHRSAQGIDTALLNALYWESDKCATVTRLLSGLGRTLHRAAAVELKRVCQQVHGLRGAMLALADLFPLHTESVYYYLNHLDMVLPSISKTLDDIQILCPGHRRLDDAGWDHLLDTMFDESNQKLELEGRFKLYTRFFDNLFLGLIQSPKFDWRRAEGLRVQMMDLREDSGMPLPQEFSTVFYPFNELPAARARRQYYIEHWAIETVDRRPEVASAFEQGCLYVYRWPPSLQPGSYANLHSSSSFGPYTHWNRTGIPDKSKLLFRRGFDNDALSFTVFINNINRLPYVMLRTLLDNVPLYECRPLSDLRIMRSETKLHLSRWSPSQEGFIHWAVLHFQFFEELVVIQCTLLSLKAQTSLAAKAISHDEAVFRDDTRIWETDIKDNGVRHKLAIYRDDLTGTKRLYACVANGERYQAYTPAWTIFFSNRRAKPQMECLGDYKLIIYETSLYTFGDRYLTSKHNPRCFEITFRHRQGTTQS</sequence>
<dbReference type="Pfam" id="PF23074">
    <property type="entry name" value="PH_FT_N"/>
    <property type="match status" value="1"/>
</dbReference>
<comment type="caution">
    <text evidence="3">The sequence shown here is derived from an EMBL/GenBank/DDBJ whole genome shotgun (WGS) entry which is preliminary data.</text>
</comment>
<organism evidence="3 4">
    <name type="scientific">Cordyceps confragosa</name>
    <name type="common">Lecanicillium lecanii</name>
    <dbReference type="NCBI Taxonomy" id="2714763"/>
    <lineage>
        <taxon>Eukaryota</taxon>
        <taxon>Fungi</taxon>
        <taxon>Dikarya</taxon>
        <taxon>Ascomycota</taxon>
        <taxon>Pezizomycotina</taxon>
        <taxon>Sordariomycetes</taxon>
        <taxon>Hypocreomycetidae</taxon>
        <taxon>Hypocreales</taxon>
        <taxon>Cordycipitaceae</taxon>
        <taxon>Akanthomyces</taxon>
    </lineage>
</organism>
<dbReference type="OMA" id="IDDGFKH"/>
<evidence type="ECO:0000313" key="4">
    <source>
        <dbReference type="Proteomes" id="UP000243081"/>
    </source>
</evidence>
<feature type="domain" description="PH" evidence="2">
    <location>
        <begin position="380"/>
        <end position="478"/>
    </location>
</feature>
<dbReference type="EMBL" id="LUKN01003078">
    <property type="protein sequence ID" value="OAQ98053.1"/>
    <property type="molecule type" value="Genomic_DNA"/>
</dbReference>
<accession>A0A179I9B1</accession>
<evidence type="ECO:0000259" key="1">
    <source>
        <dbReference type="Pfam" id="PF23074"/>
    </source>
</evidence>
<name>A0A179I9B1_CORDF</name>
<keyword evidence="4" id="KW-1185">Reference proteome</keyword>
<feature type="domain" description="PH" evidence="1">
    <location>
        <begin position="260"/>
        <end position="365"/>
    </location>
</feature>
<dbReference type="AlphaFoldDB" id="A0A179I9B1"/>
<proteinExistence type="predicted"/>
<dbReference type="Proteomes" id="UP000243081">
    <property type="component" value="Unassembled WGS sequence"/>
</dbReference>
<dbReference type="InterPro" id="IPR057081">
    <property type="entry name" value="PH_N"/>
</dbReference>
<evidence type="ECO:0000313" key="3">
    <source>
        <dbReference type="EMBL" id="OAQ98053.1"/>
    </source>
</evidence>
<protein>
    <submittedName>
        <fullName evidence="3">Uncharacterized protein</fullName>
    </submittedName>
</protein>
<evidence type="ECO:0000259" key="2">
    <source>
        <dbReference type="Pfam" id="PF23076"/>
    </source>
</evidence>
<reference evidence="3 4" key="1">
    <citation type="submission" date="2016-03" db="EMBL/GenBank/DDBJ databases">
        <title>Fine-scale spatial genetic structure of a fungal parasite of coffee scale insects.</title>
        <authorList>
            <person name="Jackson D."/>
            <person name="Zemenick K.A."/>
            <person name="Malloure B."/>
            <person name="Quandt C.A."/>
            <person name="James T.Y."/>
        </authorList>
    </citation>
    <scope>NUCLEOTIDE SEQUENCE [LARGE SCALE GENOMIC DNA]</scope>
    <source>
        <strain evidence="3 4">UM487</strain>
    </source>
</reference>
<gene>
    <name evidence="3" type="ORF">LLEC1_03014</name>
</gene>
<dbReference type="InterPro" id="IPR057082">
    <property type="entry name" value="PH_C"/>
</dbReference>
<dbReference type="OrthoDB" id="5345571at2759"/>
<dbReference type="Pfam" id="PF23076">
    <property type="entry name" value="PH_FT_C"/>
    <property type="match status" value="1"/>
</dbReference>